<dbReference type="Proteomes" id="UP000176404">
    <property type="component" value="Unassembled WGS sequence"/>
</dbReference>
<keyword evidence="1" id="KW-0378">Hydrolase</keyword>
<dbReference type="GO" id="GO:0052689">
    <property type="term" value="F:carboxylic ester hydrolase activity"/>
    <property type="evidence" value="ECO:0007669"/>
    <property type="project" value="UniProtKB-ARBA"/>
</dbReference>
<accession>A0A1F8B854</accession>
<dbReference type="InterPro" id="IPR029058">
    <property type="entry name" value="AB_hydrolase_fold"/>
</dbReference>
<reference evidence="3 4" key="1">
    <citation type="journal article" date="2016" name="Nat. Commun.">
        <title>Thousands of microbial genomes shed light on interconnected biogeochemical processes in an aquifer system.</title>
        <authorList>
            <person name="Anantharaman K."/>
            <person name="Brown C.T."/>
            <person name="Hug L.A."/>
            <person name="Sharon I."/>
            <person name="Castelle C.J."/>
            <person name="Probst A.J."/>
            <person name="Thomas B.C."/>
            <person name="Singh A."/>
            <person name="Wilkins M.J."/>
            <person name="Karaoz U."/>
            <person name="Brodie E.L."/>
            <person name="Williams K.H."/>
            <person name="Hubbard S.S."/>
            <person name="Banfield J.F."/>
        </authorList>
    </citation>
    <scope>NUCLEOTIDE SEQUENCE [LARGE SCALE GENOMIC DNA]</scope>
</reference>
<dbReference type="Pfam" id="PF00326">
    <property type="entry name" value="Peptidase_S9"/>
    <property type="match status" value="1"/>
</dbReference>
<proteinExistence type="predicted"/>
<dbReference type="Gene3D" id="3.40.50.1820">
    <property type="entry name" value="alpha/beta hydrolase"/>
    <property type="match status" value="1"/>
</dbReference>
<dbReference type="InterPro" id="IPR001375">
    <property type="entry name" value="Peptidase_S9_cat"/>
</dbReference>
<name>A0A1F8B854_9BACT</name>
<dbReference type="SUPFAM" id="SSF53474">
    <property type="entry name" value="alpha/beta-Hydrolases"/>
    <property type="match status" value="1"/>
</dbReference>
<dbReference type="STRING" id="1802517.A2892_02525"/>
<evidence type="ECO:0000313" key="3">
    <source>
        <dbReference type="EMBL" id="OGM59528.1"/>
    </source>
</evidence>
<evidence type="ECO:0000256" key="1">
    <source>
        <dbReference type="ARBA" id="ARBA00022801"/>
    </source>
</evidence>
<feature type="domain" description="Peptidase S9 prolyl oligopeptidase catalytic" evidence="2">
    <location>
        <begin position="102"/>
        <end position="310"/>
    </location>
</feature>
<dbReference type="GO" id="GO:0008236">
    <property type="term" value="F:serine-type peptidase activity"/>
    <property type="evidence" value="ECO:0007669"/>
    <property type="project" value="InterPro"/>
</dbReference>
<gene>
    <name evidence="3" type="ORF">A2892_02525</name>
</gene>
<dbReference type="EMBL" id="MGHD01000019">
    <property type="protein sequence ID" value="OGM59528.1"/>
    <property type="molecule type" value="Genomic_DNA"/>
</dbReference>
<evidence type="ECO:0000259" key="2">
    <source>
        <dbReference type="Pfam" id="PF00326"/>
    </source>
</evidence>
<dbReference type="AlphaFoldDB" id="A0A1F8B854"/>
<comment type="caution">
    <text evidence="3">The sequence shown here is derived from an EMBL/GenBank/DDBJ whole genome shotgun (WGS) entry which is preliminary data.</text>
</comment>
<protein>
    <submittedName>
        <fullName evidence="3">Peptidase</fullName>
    </submittedName>
</protein>
<sequence length="313" mass="35345">MEDQENQGGLEENLHPLSIEYMQQQSYPGSDITIEQTLPAGSNYNQYIASYKSDGLKIYVLLTVPQGAKPKNGWPVIIFNHGFIPPDQYRTTERYVAYVDALSRNSYIVFKSDYRGHGNSEGKAEGGYGSNVYTIDVLNALASLKKYNEADPKRIGMWGHSMGGGITLRSMVISKDIKAGVIWAGVVGSYSDLVNNWRRRDWMPKSTPHWATSWRQNLIDQYGTPEQNPQFWNSISANSHVEDISGPIQLQHAKDDSHVPFTFSDKLKSQLQEVSKTVEFYSYEDDDHNLTNSFGIAMDRSIAFFDKYVKGGE</sequence>
<dbReference type="PANTHER" id="PTHR22946:SF9">
    <property type="entry name" value="POLYKETIDE TRANSFERASE AF380"/>
    <property type="match status" value="1"/>
</dbReference>
<dbReference type="PANTHER" id="PTHR22946">
    <property type="entry name" value="DIENELACTONE HYDROLASE DOMAIN-CONTAINING PROTEIN-RELATED"/>
    <property type="match status" value="1"/>
</dbReference>
<dbReference type="GO" id="GO:0006508">
    <property type="term" value="P:proteolysis"/>
    <property type="evidence" value="ECO:0007669"/>
    <property type="project" value="InterPro"/>
</dbReference>
<dbReference type="InterPro" id="IPR050261">
    <property type="entry name" value="FrsA_esterase"/>
</dbReference>
<organism evidence="3 4">
    <name type="scientific">Candidatus Woesebacteria bacterium RIFCSPLOWO2_01_FULL_39_10b</name>
    <dbReference type="NCBI Taxonomy" id="1802517"/>
    <lineage>
        <taxon>Bacteria</taxon>
        <taxon>Candidatus Woeseibacteriota</taxon>
    </lineage>
</organism>
<evidence type="ECO:0000313" key="4">
    <source>
        <dbReference type="Proteomes" id="UP000176404"/>
    </source>
</evidence>